<dbReference type="InterPro" id="IPR005162">
    <property type="entry name" value="Retrotrans_gag_dom"/>
</dbReference>
<feature type="coiled-coil region" evidence="1">
    <location>
        <begin position="240"/>
        <end position="283"/>
    </location>
</feature>
<dbReference type="PANTHER" id="PTHR33223:SF6">
    <property type="entry name" value="CCHC-TYPE DOMAIN-CONTAINING PROTEIN"/>
    <property type="match status" value="1"/>
</dbReference>
<feature type="domain" description="Retrotransposon gag" evidence="3">
    <location>
        <begin position="128"/>
        <end position="224"/>
    </location>
</feature>
<feature type="compositionally biased region" description="Acidic residues" evidence="2">
    <location>
        <begin position="336"/>
        <end position="356"/>
    </location>
</feature>
<proteinExistence type="predicted"/>
<evidence type="ECO:0000313" key="4">
    <source>
        <dbReference type="EMBL" id="KAL3093775.1"/>
    </source>
</evidence>
<dbReference type="PANTHER" id="PTHR33223">
    <property type="entry name" value="CCHC-TYPE DOMAIN-CONTAINING PROTEIN"/>
    <property type="match status" value="1"/>
</dbReference>
<evidence type="ECO:0000259" key="3">
    <source>
        <dbReference type="Pfam" id="PF03732"/>
    </source>
</evidence>
<protein>
    <recommendedName>
        <fullName evidence="3">Retrotransposon gag domain-containing protein</fullName>
    </recommendedName>
</protein>
<dbReference type="Proteomes" id="UP001620626">
    <property type="component" value="Unassembled WGS sequence"/>
</dbReference>
<dbReference type="AlphaFoldDB" id="A0ABD2JTA3"/>
<name>A0ABD2JTA3_9BILA</name>
<evidence type="ECO:0000256" key="2">
    <source>
        <dbReference type="SAM" id="MobiDB-lite"/>
    </source>
</evidence>
<dbReference type="EMBL" id="JBICBT010000909">
    <property type="protein sequence ID" value="KAL3093775.1"/>
    <property type="molecule type" value="Genomic_DNA"/>
</dbReference>
<feature type="region of interest" description="Disordered" evidence="2">
    <location>
        <begin position="336"/>
        <end position="361"/>
    </location>
</feature>
<accession>A0ABD2JTA3</accession>
<organism evidence="4 5">
    <name type="scientific">Heterodera trifolii</name>
    <dbReference type="NCBI Taxonomy" id="157864"/>
    <lineage>
        <taxon>Eukaryota</taxon>
        <taxon>Metazoa</taxon>
        <taxon>Ecdysozoa</taxon>
        <taxon>Nematoda</taxon>
        <taxon>Chromadorea</taxon>
        <taxon>Rhabditida</taxon>
        <taxon>Tylenchina</taxon>
        <taxon>Tylenchomorpha</taxon>
        <taxon>Tylenchoidea</taxon>
        <taxon>Heteroderidae</taxon>
        <taxon>Heteroderinae</taxon>
        <taxon>Heterodera</taxon>
    </lineage>
</organism>
<sequence>MFWNLPKAIKPLIWGRTMTRDYKNFKFAKSLNKSFKHSLPSTAKFCYSSKAVCAEKALNCCRRCYCTGRSRELVDTNRRRNCDADKQDNCAGVKIPKFDGIGDFHKFLREFNMLATASNWHPPDCVRLLPLFLEGEAKEIHQNIPANKKNNWRSLTEELATMTKKLDGPMWARKMLAKIKMGTESVTEYANKIREMVEIASPDPHYSKEARENETIHYFMNGLPTALKRKLFFMEKPGTLIDAISQAKKILQVKEELENDEKVDDLRHQIAELKTEVNAINMITKKRNEMNGREFVNTNWRENNGQMGMRGNFSNNSWRGNQNSYRGRNFRAENEVISEEVEDENTDSVEPNDENGMESNSWELEIFGHRVKNGEKGQRLPPRTQNG</sequence>
<keyword evidence="5" id="KW-1185">Reference proteome</keyword>
<reference evidence="4 5" key="1">
    <citation type="submission" date="2024-10" db="EMBL/GenBank/DDBJ databases">
        <authorList>
            <person name="Kim D."/>
        </authorList>
    </citation>
    <scope>NUCLEOTIDE SEQUENCE [LARGE SCALE GENOMIC DNA]</scope>
    <source>
        <strain evidence="4">BH-2024</strain>
    </source>
</reference>
<comment type="caution">
    <text evidence="4">The sequence shown here is derived from an EMBL/GenBank/DDBJ whole genome shotgun (WGS) entry which is preliminary data.</text>
</comment>
<evidence type="ECO:0000256" key="1">
    <source>
        <dbReference type="SAM" id="Coils"/>
    </source>
</evidence>
<keyword evidence="1" id="KW-0175">Coiled coil</keyword>
<evidence type="ECO:0000313" key="5">
    <source>
        <dbReference type="Proteomes" id="UP001620626"/>
    </source>
</evidence>
<dbReference type="Pfam" id="PF03732">
    <property type="entry name" value="Retrotrans_gag"/>
    <property type="match status" value="1"/>
</dbReference>
<gene>
    <name evidence="4" type="ORF">niasHT_027046</name>
</gene>